<protein>
    <submittedName>
        <fullName evidence="1">Uncharacterized protein</fullName>
    </submittedName>
</protein>
<dbReference type="EMBL" id="CP003119">
    <property type="protein sequence ID" value="AFA74217.1"/>
    <property type="molecule type" value="Genomic_DNA"/>
</dbReference>
<gene>
    <name evidence="1" type="ordered locus">GPOL_c32020</name>
</gene>
<keyword evidence="2" id="KW-1185">Reference proteome</keyword>
<proteinExistence type="predicted"/>
<evidence type="ECO:0000313" key="2">
    <source>
        <dbReference type="Proteomes" id="UP000009154"/>
    </source>
</evidence>
<dbReference type="STRING" id="1112204.GPOL_c32020"/>
<dbReference type="Proteomes" id="UP000009154">
    <property type="component" value="Chromosome"/>
</dbReference>
<sequence length="47" mass="5097">MPYQPALTERLDAARNGPEFSAAILDLFGALDRPTDPDPDDPQEATP</sequence>
<name>H6MX99_GORPV</name>
<dbReference type="AlphaFoldDB" id="H6MX99"/>
<evidence type="ECO:0000313" key="1">
    <source>
        <dbReference type="EMBL" id="AFA74217.1"/>
    </source>
</evidence>
<organism evidence="1 2">
    <name type="scientific">Gordonia polyisoprenivorans (strain DSM 44266 / VH2)</name>
    <dbReference type="NCBI Taxonomy" id="1112204"/>
    <lineage>
        <taxon>Bacteria</taxon>
        <taxon>Bacillati</taxon>
        <taxon>Actinomycetota</taxon>
        <taxon>Actinomycetes</taxon>
        <taxon>Mycobacteriales</taxon>
        <taxon>Gordoniaceae</taxon>
        <taxon>Gordonia</taxon>
    </lineage>
</organism>
<dbReference type="RefSeq" id="WP_014360682.1">
    <property type="nucleotide sequence ID" value="NC_016906.1"/>
</dbReference>
<accession>H6MX99</accession>
<dbReference type="KEGG" id="gpo:GPOL_c32020"/>
<dbReference type="HOGENOM" id="CLU_3168616_0_0_11"/>
<reference evidence="1 2" key="1">
    <citation type="journal article" date="2012" name="Appl. Environ. Microbiol.">
        <title>Involvement of two latex-clearing proteins during rubber degradation and insights into the subsequent degradation pathway revealed by the genome sequence of Gordonia polyisoprenivorans strain VH2.</title>
        <authorList>
            <person name="Hiessl S."/>
            <person name="Schuldes J."/>
            <person name="Thurmer A."/>
            <person name="Halbsguth T."/>
            <person name="Broker D."/>
            <person name="Angelov A."/>
            <person name="Liebl W."/>
            <person name="Daniel R."/>
            <person name="Steinbuchel A."/>
        </authorList>
    </citation>
    <scope>NUCLEOTIDE SEQUENCE [LARGE SCALE GENOMIC DNA]</scope>
    <source>
        <strain evidence="2">DSM 44266 / VH2</strain>
    </source>
</reference>
<dbReference type="GeneID" id="90162246"/>